<sequence>MGKGGSPRAEYPCSSRRSLPILIFMAVATALSALRMAFLQPAPTAPHFLRQPSAPLKESDISLEFEDAFVRGSPEDEPPRDGNFRSQLYREKDGISDLIKAAHQSWTDKNPGYKVHYYNIPAARKYLQTFYHPVFLRMFDCIEAFAGKSDLFRMALLYREGGWTSDWKQVCLEDGLLDAIASKMDFFVAADRGNLKSIKDRCAQNSFVGVVPQHPVVANYLKRALLNVQGTVYGNNPLFPTGPCLLGWAVRLHDEDFGDTNHQGPTFSDSHFHWNERAIVNTSVKVADKVRGGLVAMTTTHFMITKYTIVRTQLVSLKYNKVINFKFCPLWVPMAVNPLV</sequence>
<organism evidence="3 4">
    <name type="scientific">Thalassiosira oceanica</name>
    <name type="common">Marine diatom</name>
    <dbReference type="NCBI Taxonomy" id="159749"/>
    <lineage>
        <taxon>Eukaryota</taxon>
        <taxon>Sar</taxon>
        <taxon>Stramenopiles</taxon>
        <taxon>Ochrophyta</taxon>
        <taxon>Bacillariophyta</taxon>
        <taxon>Coscinodiscophyceae</taxon>
        <taxon>Thalassiosirophycidae</taxon>
        <taxon>Thalassiosirales</taxon>
        <taxon>Thalassiosiraceae</taxon>
        <taxon>Thalassiosira</taxon>
    </lineage>
</organism>
<dbReference type="SUPFAM" id="SSF53448">
    <property type="entry name" value="Nucleotide-diphospho-sugar transferases"/>
    <property type="match status" value="1"/>
</dbReference>
<keyword evidence="2" id="KW-0472">Membrane</keyword>
<protein>
    <submittedName>
        <fullName evidence="3">Uncharacterized protein</fullName>
    </submittedName>
</protein>
<dbReference type="GO" id="GO:0016020">
    <property type="term" value="C:membrane"/>
    <property type="evidence" value="ECO:0007669"/>
    <property type="project" value="GOC"/>
</dbReference>
<dbReference type="PANTHER" id="PTHR32385">
    <property type="entry name" value="MANNOSYL PHOSPHORYLINOSITOL CERAMIDE SYNTHASE"/>
    <property type="match status" value="1"/>
</dbReference>
<dbReference type="InterPro" id="IPR051706">
    <property type="entry name" value="Glycosyltransferase_domain"/>
</dbReference>
<dbReference type="EMBL" id="AGNL01050364">
    <property type="protein sequence ID" value="EJK43969.1"/>
    <property type="molecule type" value="Genomic_DNA"/>
</dbReference>
<dbReference type="OrthoDB" id="46011at2759"/>
<evidence type="ECO:0000313" key="3">
    <source>
        <dbReference type="EMBL" id="EJK43969.1"/>
    </source>
</evidence>
<accession>K0QZZ7</accession>
<keyword evidence="2" id="KW-1133">Transmembrane helix</keyword>
<gene>
    <name evidence="3" type="ORF">THAOC_37536</name>
</gene>
<evidence type="ECO:0000313" key="4">
    <source>
        <dbReference type="Proteomes" id="UP000266841"/>
    </source>
</evidence>
<dbReference type="InterPro" id="IPR007577">
    <property type="entry name" value="GlycoTrfase_DXD_sugar-bd_CS"/>
</dbReference>
<dbReference type="Gene3D" id="3.90.550.20">
    <property type="match status" value="1"/>
</dbReference>
<dbReference type="InterPro" id="IPR029044">
    <property type="entry name" value="Nucleotide-diphossugar_trans"/>
</dbReference>
<keyword evidence="2" id="KW-0812">Transmembrane</keyword>
<dbReference type="GO" id="GO:0000030">
    <property type="term" value="F:mannosyltransferase activity"/>
    <property type="evidence" value="ECO:0007669"/>
    <property type="project" value="TreeGrafter"/>
</dbReference>
<dbReference type="PANTHER" id="PTHR32385:SF15">
    <property type="entry name" value="INOSITOL PHOSPHOCERAMIDE MANNOSYLTRANSFERASE 1"/>
    <property type="match status" value="1"/>
</dbReference>
<dbReference type="eggNOG" id="ENOG502T78E">
    <property type="taxonomic scope" value="Eukaryota"/>
</dbReference>
<dbReference type="AlphaFoldDB" id="K0QZZ7"/>
<evidence type="ECO:0000256" key="1">
    <source>
        <dbReference type="ARBA" id="ARBA00022679"/>
    </source>
</evidence>
<comment type="caution">
    <text evidence="3">The sequence shown here is derived from an EMBL/GenBank/DDBJ whole genome shotgun (WGS) entry which is preliminary data.</text>
</comment>
<dbReference type="GO" id="GO:0051999">
    <property type="term" value="P:mannosyl-inositol phosphorylceramide biosynthetic process"/>
    <property type="evidence" value="ECO:0007669"/>
    <property type="project" value="TreeGrafter"/>
</dbReference>
<name>K0QZZ7_THAOC</name>
<dbReference type="Pfam" id="PF04488">
    <property type="entry name" value="Gly_transf_sug"/>
    <property type="match status" value="1"/>
</dbReference>
<reference evidence="3 4" key="1">
    <citation type="journal article" date="2012" name="Genome Biol.">
        <title>Genome and low-iron response of an oceanic diatom adapted to chronic iron limitation.</title>
        <authorList>
            <person name="Lommer M."/>
            <person name="Specht M."/>
            <person name="Roy A.S."/>
            <person name="Kraemer L."/>
            <person name="Andreson R."/>
            <person name="Gutowska M.A."/>
            <person name="Wolf J."/>
            <person name="Bergner S.V."/>
            <person name="Schilhabel M.B."/>
            <person name="Klostermeier U.C."/>
            <person name="Beiko R.G."/>
            <person name="Rosenstiel P."/>
            <person name="Hippler M."/>
            <person name="Laroche J."/>
        </authorList>
    </citation>
    <scope>NUCLEOTIDE SEQUENCE [LARGE SCALE GENOMIC DNA]</scope>
    <source>
        <strain evidence="3 4">CCMP1005</strain>
    </source>
</reference>
<keyword evidence="1" id="KW-0808">Transferase</keyword>
<feature type="transmembrane region" description="Helical" evidence="2">
    <location>
        <begin position="21"/>
        <end position="39"/>
    </location>
</feature>
<evidence type="ECO:0000256" key="2">
    <source>
        <dbReference type="SAM" id="Phobius"/>
    </source>
</evidence>
<keyword evidence="4" id="KW-1185">Reference proteome</keyword>
<dbReference type="Proteomes" id="UP000266841">
    <property type="component" value="Unassembled WGS sequence"/>
</dbReference>
<proteinExistence type="predicted"/>